<dbReference type="EMBL" id="MWQY01000012">
    <property type="protein sequence ID" value="ORC34712.1"/>
    <property type="molecule type" value="Genomic_DNA"/>
</dbReference>
<evidence type="ECO:0000313" key="3">
    <source>
        <dbReference type="EMBL" id="ORC34712.1"/>
    </source>
</evidence>
<accession>A0A1Y1RWZ0</accession>
<dbReference type="InterPro" id="IPR004682">
    <property type="entry name" value="TRAP_DctP"/>
</dbReference>
<dbReference type="GO" id="GO:0030246">
    <property type="term" value="F:carbohydrate binding"/>
    <property type="evidence" value="ECO:0007669"/>
    <property type="project" value="TreeGrafter"/>
</dbReference>
<sequence>MKKNLVLVLIVLLTAAGTLFAGGGQEGSGGAAEAQKPIVLRLAETHAADYPTTKGDFYFADLVKERTNGRITIEVYPSSQLGEEKPVIEQVQFGAIDFTRVSISPLSAFSPNFDALQMPYLYRNAEHMWKVLKSDIGKEFLESLEPANFVGLGWFESGARSFYNSKREVKTPADLKGMKIRVQQADIMVNMVNALGAVATPMPFGEVYSGLQTGVIDGAENNWPSYYSTSHYEVAKYYTLDAHTRVPEIIIASKISMDKLSAEDQEIIREAAWDSMDYQRQQWADYVKVAEEKIRAAGNVITEIKDNSAWQAAMQPMYNALSPELQEVVKKIRAVK</sequence>
<dbReference type="Pfam" id="PF03480">
    <property type="entry name" value="DctP"/>
    <property type="match status" value="1"/>
</dbReference>
<dbReference type="NCBIfam" id="NF037995">
    <property type="entry name" value="TRAP_S1"/>
    <property type="match status" value="1"/>
</dbReference>
<dbReference type="PIRSF" id="PIRSF006470">
    <property type="entry name" value="DctB"/>
    <property type="match status" value="1"/>
</dbReference>
<dbReference type="STRING" id="1963862.B4O97_12270"/>
<dbReference type="PANTHER" id="PTHR33376">
    <property type="match status" value="1"/>
</dbReference>
<name>A0A1Y1RWZ0_9SPIO</name>
<organism evidence="3 4">
    <name type="scientific">Marispirochaeta aestuarii</name>
    <dbReference type="NCBI Taxonomy" id="1963862"/>
    <lineage>
        <taxon>Bacteria</taxon>
        <taxon>Pseudomonadati</taxon>
        <taxon>Spirochaetota</taxon>
        <taxon>Spirochaetia</taxon>
        <taxon>Spirochaetales</taxon>
        <taxon>Spirochaetaceae</taxon>
        <taxon>Marispirochaeta</taxon>
    </lineage>
</organism>
<proteinExistence type="predicted"/>
<evidence type="ECO:0000256" key="2">
    <source>
        <dbReference type="SAM" id="SignalP"/>
    </source>
</evidence>
<dbReference type="GO" id="GO:0055085">
    <property type="term" value="P:transmembrane transport"/>
    <property type="evidence" value="ECO:0007669"/>
    <property type="project" value="InterPro"/>
</dbReference>
<dbReference type="NCBIfam" id="TIGR00787">
    <property type="entry name" value="dctP"/>
    <property type="match status" value="1"/>
</dbReference>
<dbReference type="OrthoDB" id="89872at2"/>
<dbReference type="InterPro" id="IPR018389">
    <property type="entry name" value="DctP_fam"/>
</dbReference>
<keyword evidence="1 2" id="KW-0732">Signal</keyword>
<dbReference type="GO" id="GO:0030288">
    <property type="term" value="C:outer membrane-bounded periplasmic space"/>
    <property type="evidence" value="ECO:0007669"/>
    <property type="project" value="InterPro"/>
</dbReference>
<protein>
    <submittedName>
        <fullName evidence="3">C4-dicarboxylate ABC transporter</fullName>
    </submittedName>
</protein>
<evidence type="ECO:0000313" key="4">
    <source>
        <dbReference type="Proteomes" id="UP000192343"/>
    </source>
</evidence>
<dbReference type="CDD" id="cd13671">
    <property type="entry name" value="PBP2_TRAP_SBP_like_3"/>
    <property type="match status" value="1"/>
</dbReference>
<dbReference type="Proteomes" id="UP000192343">
    <property type="component" value="Unassembled WGS sequence"/>
</dbReference>
<feature type="chain" id="PRO_5011011788" evidence="2">
    <location>
        <begin position="22"/>
        <end position="336"/>
    </location>
</feature>
<dbReference type="PANTHER" id="PTHR33376:SF2">
    <property type="entry name" value="DICARBOXYLATE-BINDING PERIPLASMIC PROTEIN"/>
    <property type="match status" value="1"/>
</dbReference>
<gene>
    <name evidence="3" type="ORF">B4O97_12270</name>
</gene>
<keyword evidence="4" id="KW-1185">Reference proteome</keyword>
<dbReference type="InterPro" id="IPR038404">
    <property type="entry name" value="TRAP_DctP_sf"/>
</dbReference>
<dbReference type="AlphaFoldDB" id="A0A1Y1RWZ0"/>
<feature type="signal peptide" evidence="2">
    <location>
        <begin position="1"/>
        <end position="21"/>
    </location>
</feature>
<reference evidence="3 4" key="1">
    <citation type="submission" date="2017-03" db="EMBL/GenBank/DDBJ databases">
        <title>Draft Genome sequence of Marispirochaeta sp. strain JC444.</title>
        <authorList>
            <person name="Shivani Y."/>
            <person name="Subhash Y."/>
            <person name="Sasikala C."/>
            <person name="Ramana C."/>
        </authorList>
    </citation>
    <scope>NUCLEOTIDE SEQUENCE [LARGE SCALE GENOMIC DNA]</scope>
    <source>
        <strain evidence="3 4">JC444</strain>
    </source>
</reference>
<evidence type="ECO:0000256" key="1">
    <source>
        <dbReference type="ARBA" id="ARBA00022729"/>
    </source>
</evidence>
<dbReference type="RefSeq" id="WP_083051196.1">
    <property type="nucleotide sequence ID" value="NZ_MWQY01000012.1"/>
</dbReference>
<dbReference type="Gene3D" id="3.40.190.170">
    <property type="entry name" value="Bacterial extracellular solute-binding protein, family 7"/>
    <property type="match status" value="1"/>
</dbReference>
<comment type="caution">
    <text evidence="3">The sequence shown here is derived from an EMBL/GenBank/DDBJ whole genome shotgun (WGS) entry which is preliminary data.</text>
</comment>